<dbReference type="EC" id="2.3.1.-" evidence="2"/>
<dbReference type="Proteomes" id="UP001179280">
    <property type="component" value="Unassembled WGS sequence"/>
</dbReference>
<sequence length="180" mass="21053">MFSFKVNDQIELELMQHHHKGELYDLIDSNRQHLRQWLLWVDKRNAVSDLDAVIPIWLHNYADNNGFDAGIRYNGKLVGMIALQKIDWKNSKTSIGYFLAQEAQGKGIITKAITALLPYIFQTLKLNRVEIHCAQSNTKSLAIPERLGFQKEGIQKEGQWLYDYYEDIVLYRLLAKDWKK</sequence>
<dbReference type="SUPFAM" id="SSF55729">
    <property type="entry name" value="Acyl-CoA N-acyltransferases (Nat)"/>
    <property type="match status" value="1"/>
</dbReference>
<evidence type="ECO:0000313" key="3">
    <source>
        <dbReference type="Proteomes" id="UP001179280"/>
    </source>
</evidence>
<reference evidence="2" key="1">
    <citation type="submission" date="2021-01" db="EMBL/GenBank/DDBJ databases">
        <title>Genomic Encyclopedia of Type Strains, Phase IV (KMG-IV): sequencing the most valuable type-strain genomes for metagenomic binning, comparative biology and taxonomic classification.</title>
        <authorList>
            <person name="Goeker M."/>
        </authorList>
    </citation>
    <scope>NUCLEOTIDE SEQUENCE</scope>
    <source>
        <strain evidence="2">DSM 21943</strain>
    </source>
</reference>
<name>A0ABS2SP82_9BACI</name>
<keyword evidence="2" id="KW-0808">Transferase</keyword>
<keyword evidence="2" id="KW-0012">Acyltransferase</keyword>
<dbReference type="GO" id="GO:0016746">
    <property type="term" value="F:acyltransferase activity"/>
    <property type="evidence" value="ECO:0007669"/>
    <property type="project" value="UniProtKB-KW"/>
</dbReference>
<organism evidence="2 3">
    <name type="scientific">Shouchella xiaoxiensis</name>
    <dbReference type="NCBI Taxonomy" id="766895"/>
    <lineage>
        <taxon>Bacteria</taxon>
        <taxon>Bacillati</taxon>
        <taxon>Bacillota</taxon>
        <taxon>Bacilli</taxon>
        <taxon>Bacillales</taxon>
        <taxon>Bacillaceae</taxon>
        <taxon>Shouchella</taxon>
    </lineage>
</organism>
<protein>
    <submittedName>
        <fullName evidence="2">Ribosomal-protein-serine acetyltransferase</fullName>
        <ecNumber evidence="2">2.3.1.-</ecNumber>
    </submittedName>
</protein>
<comment type="caution">
    <text evidence="2">The sequence shown here is derived from an EMBL/GenBank/DDBJ whole genome shotgun (WGS) entry which is preliminary data.</text>
</comment>
<dbReference type="PROSITE" id="PS51186">
    <property type="entry name" value="GNAT"/>
    <property type="match status" value="1"/>
</dbReference>
<dbReference type="InterPro" id="IPR000182">
    <property type="entry name" value="GNAT_dom"/>
</dbReference>
<dbReference type="PANTHER" id="PTHR43441:SF12">
    <property type="entry name" value="RIBOSOMAL N-ACETYLTRANSFERASE YDAF-RELATED"/>
    <property type="match status" value="1"/>
</dbReference>
<dbReference type="InterPro" id="IPR016181">
    <property type="entry name" value="Acyl_CoA_acyltransferase"/>
</dbReference>
<dbReference type="EMBL" id="JAFBCV010000001">
    <property type="protein sequence ID" value="MBM7837329.1"/>
    <property type="molecule type" value="Genomic_DNA"/>
</dbReference>
<accession>A0ABS2SP82</accession>
<dbReference type="PANTHER" id="PTHR43441">
    <property type="entry name" value="RIBOSOMAL-PROTEIN-SERINE ACETYLTRANSFERASE"/>
    <property type="match status" value="1"/>
</dbReference>
<gene>
    <name evidence="2" type="ORF">JOC54_000560</name>
</gene>
<evidence type="ECO:0000259" key="1">
    <source>
        <dbReference type="PROSITE" id="PS51186"/>
    </source>
</evidence>
<evidence type="ECO:0000313" key="2">
    <source>
        <dbReference type="EMBL" id="MBM7837329.1"/>
    </source>
</evidence>
<dbReference type="RefSeq" id="WP_204464252.1">
    <property type="nucleotide sequence ID" value="NZ_JAFBCV010000001.1"/>
</dbReference>
<dbReference type="Gene3D" id="3.40.630.30">
    <property type="match status" value="1"/>
</dbReference>
<feature type="domain" description="N-acetyltransferase" evidence="1">
    <location>
        <begin position="21"/>
        <end position="176"/>
    </location>
</feature>
<dbReference type="InterPro" id="IPR051908">
    <property type="entry name" value="Ribosomal_N-acetyltransferase"/>
</dbReference>
<keyword evidence="3" id="KW-1185">Reference proteome</keyword>
<proteinExistence type="predicted"/>
<dbReference type="Pfam" id="PF13302">
    <property type="entry name" value="Acetyltransf_3"/>
    <property type="match status" value="1"/>
</dbReference>